<dbReference type="GO" id="GO:0005886">
    <property type="term" value="C:plasma membrane"/>
    <property type="evidence" value="ECO:0007669"/>
    <property type="project" value="UniProtKB-SubCell"/>
</dbReference>
<dbReference type="GeneID" id="30967400"/>
<dbReference type="GO" id="GO:0007032">
    <property type="term" value="P:endosome organization"/>
    <property type="evidence" value="ECO:0007669"/>
    <property type="project" value="TreeGrafter"/>
</dbReference>
<feature type="compositionally biased region" description="Polar residues" evidence="9">
    <location>
        <begin position="333"/>
        <end position="342"/>
    </location>
</feature>
<dbReference type="PROSITE" id="PS00916">
    <property type="entry name" value="PI3_4_KINASE_2"/>
    <property type="match status" value="1"/>
</dbReference>
<evidence type="ECO:0000313" key="12">
    <source>
        <dbReference type="Proteomes" id="UP000095038"/>
    </source>
</evidence>
<evidence type="ECO:0000256" key="9">
    <source>
        <dbReference type="SAM" id="MobiDB-lite"/>
    </source>
</evidence>
<dbReference type="Pfam" id="PF00454">
    <property type="entry name" value="PI3_PI4_kinase"/>
    <property type="match status" value="1"/>
</dbReference>
<dbReference type="PROSITE" id="PS50290">
    <property type="entry name" value="PI3_4_KINASE_3"/>
    <property type="match status" value="1"/>
</dbReference>
<dbReference type="PANTHER" id="PTHR12865:SF1">
    <property type="entry name" value="PHOSPHATIDYLINOSITOL 4-KINASE TYPE 2"/>
    <property type="match status" value="1"/>
</dbReference>
<dbReference type="OrthoDB" id="3349449at2759"/>
<dbReference type="InterPro" id="IPR000403">
    <property type="entry name" value="PI3/4_kinase_cat_dom"/>
</dbReference>
<feature type="compositionally biased region" description="Basic and acidic residues" evidence="9">
    <location>
        <begin position="1068"/>
        <end position="1089"/>
    </location>
</feature>
<evidence type="ECO:0000256" key="4">
    <source>
        <dbReference type="ARBA" id="ARBA00022679"/>
    </source>
</evidence>
<dbReference type="GO" id="GO:0004430">
    <property type="term" value="F:1-phosphatidylinositol 4-kinase activity"/>
    <property type="evidence" value="ECO:0007669"/>
    <property type="project" value="UniProtKB-EC"/>
</dbReference>
<dbReference type="AlphaFoldDB" id="A0A1D2VDD0"/>
<dbReference type="GO" id="GO:0005802">
    <property type="term" value="C:trans-Golgi network"/>
    <property type="evidence" value="ECO:0007669"/>
    <property type="project" value="TreeGrafter"/>
</dbReference>
<dbReference type="GO" id="GO:0005524">
    <property type="term" value="F:ATP binding"/>
    <property type="evidence" value="ECO:0007669"/>
    <property type="project" value="UniProtKB-KW"/>
</dbReference>
<evidence type="ECO:0000256" key="3">
    <source>
        <dbReference type="ARBA" id="ARBA00022475"/>
    </source>
</evidence>
<keyword evidence="7" id="KW-0067">ATP-binding</keyword>
<evidence type="ECO:0000256" key="2">
    <source>
        <dbReference type="ARBA" id="ARBA00012169"/>
    </source>
</evidence>
<feature type="compositionally biased region" description="Polar residues" evidence="9">
    <location>
        <begin position="1091"/>
        <end position="1133"/>
    </location>
</feature>
<keyword evidence="6" id="KW-0418">Kinase</keyword>
<feature type="compositionally biased region" description="Low complexity" evidence="9">
    <location>
        <begin position="90"/>
        <end position="114"/>
    </location>
</feature>
<feature type="region of interest" description="Disordered" evidence="9">
    <location>
        <begin position="1062"/>
        <end position="1157"/>
    </location>
</feature>
<name>A0A1D2VDD0_9ASCO</name>
<feature type="compositionally biased region" description="Low complexity" evidence="9">
    <location>
        <begin position="296"/>
        <end position="317"/>
    </location>
</feature>
<sequence length="1199" mass="134949">MLGDNTKDSQSETPLTAPTSDAIPSPKNVNGSNLEKPDKLKKKELLEKLEKPEKSEKLDKLNKSETPETPETPENNSAKKPLSPNKPQLKSTTTNTTNGTSGINGNSKSNGVSKPNLNRKPSPINSKPTPTPRRLSTTSLKMSPTRSFRRDITPPNITTTSRRNSITPPKSTTISRRNSITPPKITTTSRRNSITPPTSQPNSKSPTTKTSPASTNNNSRVSPPPVQRRGSKSSTKPTQQPISRRNSRVTPPPRLSRVPSSSSRVIPSPRRQSPPSPPKNHRVSPPLKISRPTTPSVTSIRSSSKLVSKSSPVSNSKTQQIKTVSKPIPKLSKPTTTPQTKPVSKPISKPISKLPTKPVPKPPIKSQSTAKSNPNSKIQSKSSPKKNEITGFDRLNHVQNSISNPFDEDDEATNQLDNTLLPNKIIKNQPIAHSANIPRIKNTYTKNNTTANNNKNNTKNNTKNNINRKFDSYAHEEETIGLLSNAVEDSSRGRGRSLMVHHTPQRSRSIMSLEIIGRWTREISAKFPRWYVSPKNIEGTPNEIQYSVFKPSPYIKPIKHLPPEGFENNGPIKKIDFTQIVENSIEAIEKLGYEPKRISAGSSGSYFIYNTDHKIVGVFKPKDEEPYGPLSPKWTKWIHRNLFPCFFGRSCLIPNLGYICEASASLLDRQLQSFIVPYTDTVFMSSDCFYYPYFTKRKHLKNNNALPKKVGSFQLFLNGYLEADQFFKKYPLPGTERGGWGILPFAPSVTEVSPVTAASTTANSLEILDSNASVIDESHDDQLISNLTDNFTLYSDDLDQDPEFQWSPEVLQQFVEELEKLVILDYIMRNTDRGLDNWMIKAEWETVIDNSPIDTTSEVNEENIVRYKKVPRLRIGAIDSGLAFPWKHPDEWRSYPFGWLFLPISIIGRPFSERSRQHYLRLLTSTAWWEETALLFRQMFARDSDFKERMWKKQWAVIKGQAFNVVETLKCPEQGPLELARRTRVMIWDDEMDVPVHVPINIVSGNSEYGSTDASADSNNPAINSLKDNIRYQNSPVHQAMMQKSSDIETIPEGDAASIVDISNKSKPIKENPFDDKNALKSSVKKETSKPAVQNNKQNIKTKSSDNTKLLSKNRQTRSKPVQNRYPNTTNNRITRKSRTGPYTLNKKKQPNKKNIKENQKINENEIGLSFAQDNPATKRVIIERLETVTSKPPVFTWC</sequence>
<dbReference type="InterPro" id="IPR018936">
    <property type="entry name" value="PI3/4_kinase_CS"/>
</dbReference>
<feature type="compositionally biased region" description="Polar residues" evidence="9">
    <location>
        <begin position="155"/>
        <end position="194"/>
    </location>
</feature>
<gene>
    <name evidence="11" type="ORF">ASCRUDRAFT_77197</name>
</gene>
<keyword evidence="5" id="KW-0547">Nucleotide-binding</keyword>
<dbReference type="InterPro" id="IPR039756">
    <property type="entry name" value="Lsb6/PI4K2"/>
</dbReference>
<dbReference type="GO" id="GO:0000329">
    <property type="term" value="C:fungal-type vacuole membrane"/>
    <property type="evidence" value="ECO:0007669"/>
    <property type="project" value="TreeGrafter"/>
</dbReference>
<dbReference type="GO" id="GO:0046854">
    <property type="term" value="P:phosphatidylinositol phosphate biosynthetic process"/>
    <property type="evidence" value="ECO:0007669"/>
    <property type="project" value="TreeGrafter"/>
</dbReference>
<feature type="compositionally biased region" description="Low complexity" evidence="9">
    <location>
        <begin position="195"/>
        <end position="219"/>
    </location>
</feature>
<feature type="compositionally biased region" description="Polar residues" evidence="9">
    <location>
        <begin position="232"/>
        <end position="244"/>
    </location>
</feature>
<keyword evidence="12" id="KW-1185">Reference proteome</keyword>
<feature type="compositionally biased region" description="Low complexity" evidence="9">
    <location>
        <begin position="255"/>
        <end position="271"/>
    </location>
</feature>
<dbReference type="EC" id="2.7.1.67" evidence="2"/>
<dbReference type="GO" id="GO:0007030">
    <property type="term" value="P:Golgi organization"/>
    <property type="evidence" value="ECO:0007669"/>
    <property type="project" value="TreeGrafter"/>
</dbReference>
<feature type="region of interest" description="Disordered" evidence="9">
    <location>
        <begin position="1"/>
        <end position="388"/>
    </location>
</feature>
<evidence type="ECO:0000256" key="1">
    <source>
        <dbReference type="ARBA" id="ARBA00004236"/>
    </source>
</evidence>
<protein>
    <recommendedName>
        <fullName evidence="2">1-phosphatidylinositol 4-kinase</fullName>
        <ecNumber evidence="2">2.7.1.67</ecNumber>
    </recommendedName>
</protein>
<evidence type="ECO:0000256" key="5">
    <source>
        <dbReference type="ARBA" id="ARBA00022741"/>
    </source>
</evidence>
<dbReference type="InParanoid" id="A0A1D2VDD0"/>
<feature type="domain" description="PI3K/PI4K catalytic" evidence="10">
    <location>
        <begin position="592"/>
        <end position="988"/>
    </location>
</feature>
<dbReference type="GO" id="GO:0005768">
    <property type="term" value="C:endosome"/>
    <property type="evidence" value="ECO:0007669"/>
    <property type="project" value="TreeGrafter"/>
</dbReference>
<dbReference type="PANTHER" id="PTHR12865">
    <property type="entry name" value="PHOSPHATIDYLINOSITOL 4-KINASE TYPE-II"/>
    <property type="match status" value="1"/>
</dbReference>
<feature type="compositionally biased region" description="Polar residues" evidence="9">
    <location>
        <begin position="365"/>
        <end position="382"/>
    </location>
</feature>
<organism evidence="11 12">
    <name type="scientific">Ascoidea rubescens DSM 1968</name>
    <dbReference type="NCBI Taxonomy" id="1344418"/>
    <lineage>
        <taxon>Eukaryota</taxon>
        <taxon>Fungi</taxon>
        <taxon>Dikarya</taxon>
        <taxon>Ascomycota</taxon>
        <taxon>Saccharomycotina</taxon>
        <taxon>Saccharomycetes</taxon>
        <taxon>Ascoideaceae</taxon>
        <taxon>Ascoidea</taxon>
    </lineage>
</organism>
<keyword evidence="4" id="KW-0808">Transferase</keyword>
<evidence type="ECO:0000259" key="10">
    <source>
        <dbReference type="PROSITE" id="PS50290"/>
    </source>
</evidence>
<feature type="region of interest" description="Disordered" evidence="9">
    <location>
        <begin position="444"/>
        <end position="466"/>
    </location>
</feature>
<dbReference type="EMBL" id="KV454486">
    <property type="protein sequence ID" value="ODV59467.1"/>
    <property type="molecule type" value="Genomic_DNA"/>
</dbReference>
<evidence type="ECO:0000313" key="11">
    <source>
        <dbReference type="EMBL" id="ODV59467.1"/>
    </source>
</evidence>
<accession>A0A1D2VDD0</accession>
<feature type="compositionally biased region" description="Basic and acidic residues" evidence="9">
    <location>
        <begin position="1"/>
        <end position="10"/>
    </location>
</feature>
<reference evidence="12" key="1">
    <citation type="submission" date="2016-05" db="EMBL/GenBank/DDBJ databases">
        <title>Comparative genomics of biotechnologically important yeasts.</title>
        <authorList>
            <consortium name="DOE Joint Genome Institute"/>
            <person name="Riley R."/>
            <person name="Haridas S."/>
            <person name="Wolfe K.H."/>
            <person name="Lopes M.R."/>
            <person name="Hittinger C.T."/>
            <person name="Goker M."/>
            <person name="Salamov A."/>
            <person name="Wisecaver J."/>
            <person name="Long T.M."/>
            <person name="Aerts A.L."/>
            <person name="Barry K."/>
            <person name="Choi C."/>
            <person name="Clum A."/>
            <person name="Coughlan A.Y."/>
            <person name="Deshpande S."/>
            <person name="Douglass A.P."/>
            <person name="Hanson S.J."/>
            <person name="Klenk H.-P."/>
            <person name="Labutti K."/>
            <person name="Lapidus A."/>
            <person name="Lindquist E."/>
            <person name="Lipzen A."/>
            <person name="Meier-Kolthoff J.P."/>
            <person name="Ohm R.A."/>
            <person name="Otillar R.P."/>
            <person name="Pangilinan J."/>
            <person name="Peng Y."/>
            <person name="Rokas A."/>
            <person name="Rosa C.A."/>
            <person name="Scheuner C."/>
            <person name="Sibirny A.A."/>
            <person name="Slot J.C."/>
            <person name="Stielow J.B."/>
            <person name="Sun H."/>
            <person name="Kurtzman C.P."/>
            <person name="Blackwell M."/>
            <person name="Grigoriev I.V."/>
            <person name="Jeffries T.W."/>
        </authorList>
    </citation>
    <scope>NUCLEOTIDE SEQUENCE [LARGE SCALE GENOMIC DNA]</scope>
    <source>
        <strain evidence="12">DSM 1968</strain>
    </source>
</reference>
<evidence type="ECO:0000256" key="6">
    <source>
        <dbReference type="ARBA" id="ARBA00022777"/>
    </source>
</evidence>
<keyword evidence="8" id="KW-0472">Membrane</keyword>
<comment type="subcellular location">
    <subcellularLocation>
        <location evidence="1">Cell membrane</location>
    </subcellularLocation>
</comment>
<dbReference type="RefSeq" id="XP_020045774.1">
    <property type="nucleotide sequence ID" value="XM_020193764.1"/>
</dbReference>
<dbReference type="Proteomes" id="UP000095038">
    <property type="component" value="Unassembled WGS sequence"/>
</dbReference>
<dbReference type="STRING" id="1344418.A0A1D2VDD0"/>
<feature type="compositionally biased region" description="Basic and acidic residues" evidence="9">
    <location>
        <begin position="35"/>
        <end position="66"/>
    </location>
</feature>
<proteinExistence type="predicted"/>
<evidence type="ECO:0000256" key="7">
    <source>
        <dbReference type="ARBA" id="ARBA00022840"/>
    </source>
</evidence>
<keyword evidence="3" id="KW-1003">Cell membrane</keyword>
<evidence type="ECO:0000256" key="8">
    <source>
        <dbReference type="ARBA" id="ARBA00023136"/>
    </source>
</evidence>